<dbReference type="RefSeq" id="WP_160547930.1">
    <property type="nucleotide sequence ID" value="NZ_JBHLUU010000106.1"/>
</dbReference>
<dbReference type="EMBL" id="JBHLUU010000106">
    <property type="protein sequence ID" value="MFC0476547.1"/>
    <property type="molecule type" value="Genomic_DNA"/>
</dbReference>
<keyword evidence="1" id="KW-0808">Transferase</keyword>
<dbReference type="SUPFAM" id="SSF56112">
    <property type="entry name" value="Protein kinase-like (PK-like)"/>
    <property type="match status" value="1"/>
</dbReference>
<reference evidence="1 2" key="1">
    <citation type="submission" date="2024-09" db="EMBL/GenBank/DDBJ databases">
        <authorList>
            <person name="Sun Q."/>
            <person name="Mori K."/>
        </authorList>
    </citation>
    <scope>NUCLEOTIDE SEQUENCE [LARGE SCALE GENOMIC DNA]</scope>
    <source>
        <strain evidence="1 2">CGMCC 1.9126</strain>
    </source>
</reference>
<dbReference type="Gene3D" id="1.10.510.10">
    <property type="entry name" value="Transferase(Phosphotransferase) domain 1"/>
    <property type="match status" value="1"/>
</dbReference>
<protein>
    <submittedName>
        <fullName evidence="1">Serine/threonine protein kinase</fullName>
    </submittedName>
</protein>
<dbReference type="Proteomes" id="UP001589738">
    <property type="component" value="Unassembled WGS sequence"/>
</dbReference>
<dbReference type="InterPro" id="IPR011009">
    <property type="entry name" value="Kinase-like_dom_sf"/>
</dbReference>
<sequence>MQRDLLLVDQLLSQIKITSNRENKPVTIHGSAKDLRCIGVGTDAAVFQYIHNPTYAFKLFADDKKGKIQIEASVYEVSAGASYFPKCYAANDRYLVLSFESGITLYDCLIQGIRIPSQVIQDVEKAREYARKNNLNPRDIHLKNILLQNGRAKVIDVSEYMNKGNDHRWEDLKKAHDEYYPLIEGKAVPSLLLETIQSCYNNRQSSSMEEFMKEIFKTKVLSPFRVPEEV</sequence>
<keyword evidence="2" id="KW-1185">Reference proteome</keyword>
<gene>
    <name evidence="1" type="ORF">ACFFHF_15155</name>
</gene>
<name>A0ABV6KT82_9BACI</name>
<comment type="caution">
    <text evidence="1">The sequence shown here is derived from an EMBL/GenBank/DDBJ whole genome shotgun (WGS) entry which is preliminary data.</text>
</comment>
<organism evidence="1 2">
    <name type="scientific">Robertmurraya beringensis</name>
    <dbReference type="NCBI Taxonomy" id="641660"/>
    <lineage>
        <taxon>Bacteria</taxon>
        <taxon>Bacillati</taxon>
        <taxon>Bacillota</taxon>
        <taxon>Bacilli</taxon>
        <taxon>Bacillales</taxon>
        <taxon>Bacillaceae</taxon>
        <taxon>Robertmurraya</taxon>
    </lineage>
</organism>
<evidence type="ECO:0000313" key="2">
    <source>
        <dbReference type="Proteomes" id="UP001589738"/>
    </source>
</evidence>
<dbReference type="GO" id="GO:0004674">
    <property type="term" value="F:protein serine/threonine kinase activity"/>
    <property type="evidence" value="ECO:0007669"/>
    <property type="project" value="UniProtKB-KW"/>
</dbReference>
<proteinExistence type="predicted"/>
<keyword evidence="1" id="KW-0723">Serine/threonine-protein kinase</keyword>
<accession>A0ABV6KT82</accession>
<keyword evidence="1" id="KW-0418">Kinase</keyword>
<evidence type="ECO:0000313" key="1">
    <source>
        <dbReference type="EMBL" id="MFC0476547.1"/>
    </source>
</evidence>